<evidence type="ECO:0000259" key="1">
    <source>
        <dbReference type="Pfam" id="PF13358"/>
    </source>
</evidence>
<name>A0A518HE89_9BACT</name>
<evidence type="ECO:0000259" key="3">
    <source>
        <dbReference type="Pfam" id="PF13592"/>
    </source>
</evidence>
<dbReference type="InterPro" id="IPR009057">
    <property type="entry name" value="Homeodomain-like_sf"/>
</dbReference>
<dbReference type="RefSeq" id="WP_145279343.1">
    <property type="nucleotide sequence ID" value="NZ_CP036427.1"/>
</dbReference>
<dbReference type="InterPro" id="IPR047655">
    <property type="entry name" value="Transpos_IS630-like"/>
</dbReference>
<dbReference type="Proteomes" id="UP000317835">
    <property type="component" value="Plasmid pElP_1"/>
</dbReference>
<keyword evidence="4" id="KW-0614">Plasmid</keyword>
<dbReference type="InterPro" id="IPR036397">
    <property type="entry name" value="RNaseH_sf"/>
</dbReference>
<geneLocation type="plasmid" evidence="5">
    <name>pelp_1</name>
</geneLocation>
<feature type="domain" description="Insertion element IS150 protein InsJ-like helix-turn-helix" evidence="2">
    <location>
        <begin position="15"/>
        <end position="62"/>
    </location>
</feature>
<dbReference type="Pfam" id="PF13518">
    <property type="entry name" value="HTH_28"/>
    <property type="match status" value="1"/>
</dbReference>
<proteinExistence type="predicted"/>
<dbReference type="EMBL" id="CP036427">
    <property type="protein sequence ID" value="QDV39161.1"/>
    <property type="molecule type" value="Genomic_DNA"/>
</dbReference>
<dbReference type="OrthoDB" id="270510at2"/>
<reference evidence="4 5" key="1">
    <citation type="submission" date="2019-02" db="EMBL/GenBank/DDBJ databases">
        <title>Deep-cultivation of Planctomycetes and their phenomic and genomic characterization uncovers novel biology.</title>
        <authorList>
            <person name="Wiegand S."/>
            <person name="Jogler M."/>
            <person name="Boedeker C."/>
            <person name="Pinto D."/>
            <person name="Vollmers J."/>
            <person name="Rivas-Marin E."/>
            <person name="Kohn T."/>
            <person name="Peeters S.H."/>
            <person name="Heuer A."/>
            <person name="Rast P."/>
            <person name="Oberbeckmann S."/>
            <person name="Bunk B."/>
            <person name="Jeske O."/>
            <person name="Meyerdierks A."/>
            <person name="Storesund J.E."/>
            <person name="Kallscheuer N."/>
            <person name="Luecker S."/>
            <person name="Lage O.M."/>
            <person name="Pohl T."/>
            <person name="Merkel B.J."/>
            <person name="Hornburger P."/>
            <person name="Mueller R.-W."/>
            <person name="Bruemmer F."/>
            <person name="Labrenz M."/>
            <person name="Spormann A.M."/>
            <person name="Op den Camp H."/>
            <person name="Overmann J."/>
            <person name="Amann R."/>
            <person name="Jetten M.S.M."/>
            <person name="Mascher T."/>
            <person name="Medema M.H."/>
            <person name="Devos D.P."/>
            <person name="Kaster A.-K."/>
            <person name="Ovreas L."/>
            <person name="Rohde M."/>
            <person name="Galperin M.Y."/>
            <person name="Jogler C."/>
        </authorList>
    </citation>
    <scope>NUCLEOTIDE SEQUENCE [LARGE SCALE GENOMIC DNA]</scope>
    <source>
        <strain evidence="4 5">ElP</strain>
        <plasmid evidence="5">pelp_1</plasmid>
    </source>
</reference>
<dbReference type="NCBIfam" id="NF033545">
    <property type="entry name" value="transpos_IS630"/>
    <property type="match status" value="1"/>
</dbReference>
<dbReference type="InterPro" id="IPR055247">
    <property type="entry name" value="InsJ-like_HTH"/>
</dbReference>
<gene>
    <name evidence="4" type="ORF">ElP_71250</name>
</gene>
<dbReference type="InterPro" id="IPR025959">
    <property type="entry name" value="Winged_HTH_dom"/>
</dbReference>
<evidence type="ECO:0000313" key="5">
    <source>
        <dbReference type="Proteomes" id="UP000317835"/>
    </source>
</evidence>
<dbReference type="InterPro" id="IPR038717">
    <property type="entry name" value="Tc1-like_DDE_dom"/>
</dbReference>
<dbReference type="SUPFAM" id="SSF46689">
    <property type="entry name" value="Homeodomain-like"/>
    <property type="match status" value="1"/>
</dbReference>
<protein>
    <recommendedName>
        <fullName evidence="6">IS630 family transposase</fullName>
    </recommendedName>
</protein>
<organism evidence="4 5">
    <name type="scientific">Tautonia plasticadhaerens</name>
    <dbReference type="NCBI Taxonomy" id="2527974"/>
    <lineage>
        <taxon>Bacteria</taxon>
        <taxon>Pseudomonadati</taxon>
        <taxon>Planctomycetota</taxon>
        <taxon>Planctomycetia</taxon>
        <taxon>Isosphaerales</taxon>
        <taxon>Isosphaeraceae</taxon>
        <taxon>Tautonia</taxon>
    </lineage>
</organism>
<evidence type="ECO:0000259" key="2">
    <source>
        <dbReference type="Pfam" id="PF13518"/>
    </source>
</evidence>
<dbReference type="Gene3D" id="3.30.420.10">
    <property type="entry name" value="Ribonuclease H-like superfamily/Ribonuclease H"/>
    <property type="match status" value="1"/>
</dbReference>
<dbReference type="AlphaFoldDB" id="A0A518HE89"/>
<keyword evidence="5" id="KW-1185">Reference proteome</keyword>
<dbReference type="Pfam" id="PF13592">
    <property type="entry name" value="HTH_33"/>
    <property type="match status" value="1"/>
</dbReference>
<feature type="domain" description="Tc1-like transposase DDE" evidence="1">
    <location>
        <begin position="168"/>
        <end position="307"/>
    </location>
</feature>
<dbReference type="KEGG" id="tpla:ElP_71250"/>
<accession>A0A518HE89</accession>
<dbReference type="Pfam" id="PF13358">
    <property type="entry name" value="DDE_3"/>
    <property type="match status" value="1"/>
</dbReference>
<evidence type="ECO:0008006" key="6">
    <source>
        <dbReference type="Google" id="ProtNLM"/>
    </source>
</evidence>
<evidence type="ECO:0000313" key="4">
    <source>
        <dbReference type="EMBL" id="QDV39161.1"/>
    </source>
</evidence>
<dbReference type="GO" id="GO:0003676">
    <property type="term" value="F:nucleic acid binding"/>
    <property type="evidence" value="ECO:0007669"/>
    <property type="project" value="InterPro"/>
</dbReference>
<sequence length="340" mass="38954">MEASNFIPHDWREWRRLRALDLKQQGGRQRVIAEALDASEETISRWLARARHGGREALRSHPAPGHPSKLSGVQKRLIPEFLWHGQEAYGFRGQVWTRARIALVIEEEFGVRYHKAHVGRLLSELGWTPQVPIRRAIQRDEEAIRRWRDESWPALRRRARRERRVPVLVDEAGFYLLPGLVRTYAPEGLTPVLREKVTRDHLSVMGGLTPTGKVYTLVRQESLNGLHSVEFLIHLLRVAGERLLVIGDGSPIHRRAAVKDFVSGTGGRVWLEALPGYAPDLNPWDEGGWHHLKNVEMRNLVCRDLEELHEQFHLAVGRLRQKSHLVRAFFAQAGLEIGGT</sequence>
<feature type="domain" description="Winged helix-turn helix" evidence="3">
    <location>
        <begin position="94"/>
        <end position="151"/>
    </location>
</feature>